<evidence type="ECO:0000313" key="1">
    <source>
        <dbReference type="EMBL" id="KAE9592377.1"/>
    </source>
</evidence>
<sequence length="43" mass="4996">MIIRLEEVKEELTKLPNINPNTDQEFVALSNKTWRSIYVGAFS</sequence>
<protein>
    <submittedName>
        <fullName evidence="1">Uncharacterized protein</fullName>
    </submittedName>
</protein>
<organism evidence="1 2">
    <name type="scientific">Lupinus albus</name>
    <name type="common">White lupine</name>
    <name type="synonym">Lupinus termis</name>
    <dbReference type="NCBI Taxonomy" id="3870"/>
    <lineage>
        <taxon>Eukaryota</taxon>
        <taxon>Viridiplantae</taxon>
        <taxon>Streptophyta</taxon>
        <taxon>Embryophyta</taxon>
        <taxon>Tracheophyta</taxon>
        <taxon>Spermatophyta</taxon>
        <taxon>Magnoliopsida</taxon>
        <taxon>eudicotyledons</taxon>
        <taxon>Gunneridae</taxon>
        <taxon>Pentapetalae</taxon>
        <taxon>rosids</taxon>
        <taxon>fabids</taxon>
        <taxon>Fabales</taxon>
        <taxon>Fabaceae</taxon>
        <taxon>Papilionoideae</taxon>
        <taxon>50 kb inversion clade</taxon>
        <taxon>genistoids sensu lato</taxon>
        <taxon>core genistoids</taxon>
        <taxon>Genisteae</taxon>
        <taxon>Lupinus</taxon>
    </lineage>
</organism>
<comment type="caution">
    <text evidence="1">The sequence shown here is derived from an EMBL/GenBank/DDBJ whole genome shotgun (WGS) entry which is preliminary data.</text>
</comment>
<accession>A0A6A4P187</accession>
<dbReference type="AlphaFoldDB" id="A0A6A4P187"/>
<reference evidence="2" key="1">
    <citation type="journal article" date="2020" name="Nat. Commun.">
        <title>Genome sequence of the cluster root forming white lupin.</title>
        <authorList>
            <person name="Hufnagel B."/>
            <person name="Marques A."/>
            <person name="Soriano A."/>
            <person name="Marques L."/>
            <person name="Divol F."/>
            <person name="Doumas P."/>
            <person name="Sallet E."/>
            <person name="Mancinotti D."/>
            <person name="Carrere S."/>
            <person name="Marande W."/>
            <person name="Arribat S."/>
            <person name="Keller J."/>
            <person name="Huneau C."/>
            <person name="Blein T."/>
            <person name="Aime D."/>
            <person name="Laguerre M."/>
            <person name="Taylor J."/>
            <person name="Schubert V."/>
            <person name="Nelson M."/>
            <person name="Geu-Flores F."/>
            <person name="Crespi M."/>
            <person name="Gallardo-Guerrero K."/>
            <person name="Delaux P.-M."/>
            <person name="Salse J."/>
            <person name="Berges H."/>
            <person name="Guyot R."/>
            <person name="Gouzy J."/>
            <person name="Peret B."/>
        </authorList>
    </citation>
    <scope>NUCLEOTIDE SEQUENCE [LARGE SCALE GENOMIC DNA]</scope>
    <source>
        <strain evidence="2">cv. Amiga</strain>
    </source>
</reference>
<gene>
    <name evidence="1" type="ORF">Lalb_Chr19g0128671</name>
</gene>
<dbReference type="Proteomes" id="UP000447434">
    <property type="component" value="Chromosome 19"/>
</dbReference>
<dbReference type="EMBL" id="WOCE01000019">
    <property type="protein sequence ID" value="KAE9592377.1"/>
    <property type="molecule type" value="Genomic_DNA"/>
</dbReference>
<name>A0A6A4P187_LUPAL</name>
<keyword evidence="2" id="KW-1185">Reference proteome</keyword>
<proteinExistence type="predicted"/>
<evidence type="ECO:0000313" key="2">
    <source>
        <dbReference type="Proteomes" id="UP000447434"/>
    </source>
</evidence>